<proteinExistence type="predicted"/>
<protein>
    <submittedName>
        <fullName evidence="1">Uncharacterized protein</fullName>
    </submittedName>
</protein>
<dbReference type="EMBL" id="JXTB01000071">
    <property type="protein sequence ID" value="PON67506.1"/>
    <property type="molecule type" value="Genomic_DNA"/>
</dbReference>
<sequence>MGHGSMHQEFLDFDGPNRAKQSELDILKILISVGKGCTAAILLNNYELSDLPGDLRTLLFDSLVFLVYAFLSV</sequence>
<accession>A0A2P5D2H0</accession>
<evidence type="ECO:0000313" key="1">
    <source>
        <dbReference type="EMBL" id="PON67506.1"/>
    </source>
</evidence>
<dbReference type="Proteomes" id="UP000237105">
    <property type="component" value="Unassembled WGS sequence"/>
</dbReference>
<organism evidence="1 2">
    <name type="scientific">Parasponia andersonii</name>
    <name type="common">Sponia andersonii</name>
    <dbReference type="NCBI Taxonomy" id="3476"/>
    <lineage>
        <taxon>Eukaryota</taxon>
        <taxon>Viridiplantae</taxon>
        <taxon>Streptophyta</taxon>
        <taxon>Embryophyta</taxon>
        <taxon>Tracheophyta</taxon>
        <taxon>Spermatophyta</taxon>
        <taxon>Magnoliopsida</taxon>
        <taxon>eudicotyledons</taxon>
        <taxon>Gunneridae</taxon>
        <taxon>Pentapetalae</taxon>
        <taxon>rosids</taxon>
        <taxon>fabids</taxon>
        <taxon>Rosales</taxon>
        <taxon>Cannabaceae</taxon>
        <taxon>Parasponia</taxon>
    </lineage>
</organism>
<keyword evidence="2" id="KW-1185">Reference proteome</keyword>
<comment type="caution">
    <text evidence="1">The sequence shown here is derived from an EMBL/GenBank/DDBJ whole genome shotgun (WGS) entry which is preliminary data.</text>
</comment>
<name>A0A2P5D2H0_PARAD</name>
<dbReference type="AlphaFoldDB" id="A0A2P5D2H0"/>
<gene>
    <name evidence="1" type="ORF">PanWU01x14_103090</name>
</gene>
<reference evidence="2" key="1">
    <citation type="submission" date="2016-06" db="EMBL/GenBank/DDBJ databases">
        <title>Parallel loss of symbiosis genes in relatives of nitrogen-fixing non-legume Parasponia.</title>
        <authorList>
            <person name="Van Velzen R."/>
            <person name="Holmer R."/>
            <person name="Bu F."/>
            <person name="Rutten L."/>
            <person name="Van Zeijl A."/>
            <person name="Liu W."/>
            <person name="Santuari L."/>
            <person name="Cao Q."/>
            <person name="Sharma T."/>
            <person name="Shen D."/>
            <person name="Roswanjaya Y."/>
            <person name="Wardhani T."/>
            <person name="Kalhor M.S."/>
            <person name="Jansen J."/>
            <person name="Van den Hoogen J."/>
            <person name="Gungor B."/>
            <person name="Hartog M."/>
            <person name="Hontelez J."/>
            <person name="Verver J."/>
            <person name="Yang W.-C."/>
            <person name="Schijlen E."/>
            <person name="Repin R."/>
            <person name="Schilthuizen M."/>
            <person name="Schranz E."/>
            <person name="Heidstra R."/>
            <person name="Miyata K."/>
            <person name="Fedorova E."/>
            <person name="Kohlen W."/>
            <person name="Bisseling T."/>
            <person name="Smit S."/>
            <person name="Geurts R."/>
        </authorList>
    </citation>
    <scope>NUCLEOTIDE SEQUENCE [LARGE SCALE GENOMIC DNA]</scope>
    <source>
        <strain evidence="2">cv. WU1-14</strain>
    </source>
</reference>
<evidence type="ECO:0000313" key="2">
    <source>
        <dbReference type="Proteomes" id="UP000237105"/>
    </source>
</evidence>